<reference evidence="6" key="1">
    <citation type="submission" date="2025-08" db="UniProtKB">
        <authorList>
            <consortium name="RefSeq"/>
        </authorList>
    </citation>
    <scope>IDENTIFICATION</scope>
</reference>
<feature type="region of interest" description="Disordered" evidence="3">
    <location>
        <begin position="1"/>
        <end position="34"/>
    </location>
</feature>
<dbReference type="SUPFAM" id="SSF47113">
    <property type="entry name" value="Histone-fold"/>
    <property type="match status" value="1"/>
</dbReference>
<organism evidence="5 6">
    <name type="scientific">Acanthaster planci</name>
    <name type="common">Crown-of-thorns starfish</name>
    <dbReference type="NCBI Taxonomy" id="133434"/>
    <lineage>
        <taxon>Eukaryota</taxon>
        <taxon>Metazoa</taxon>
        <taxon>Echinodermata</taxon>
        <taxon>Eleutherozoa</taxon>
        <taxon>Asterozoa</taxon>
        <taxon>Asteroidea</taxon>
        <taxon>Valvatacea</taxon>
        <taxon>Valvatida</taxon>
        <taxon>Acanthasteridae</taxon>
        <taxon>Acanthaster</taxon>
    </lineage>
</organism>
<dbReference type="InterPro" id="IPR003958">
    <property type="entry name" value="CBFA_NFYB_domain"/>
</dbReference>
<sequence length="112" mass="12490">MDSEVATETPVNGQGDTKPKRGAGDNHTKSNRITRLPLTRIKNIMKTDPDVTLASQESVLLIAKATELFLDHFAKMSYSHTARSKRKTIKRQDIDLSVEALDAYAFLEGMLE</sequence>
<dbReference type="RefSeq" id="XP_022101787.1">
    <property type="nucleotide sequence ID" value="XM_022246095.1"/>
</dbReference>
<evidence type="ECO:0000313" key="5">
    <source>
        <dbReference type="Proteomes" id="UP000694845"/>
    </source>
</evidence>
<keyword evidence="5" id="KW-1185">Reference proteome</keyword>
<name>A0A8B7Z9Y9_ACAPL</name>
<dbReference type="OMA" id="CYAFLEG"/>
<evidence type="ECO:0000256" key="2">
    <source>
        <dbReference type="ARBA" id="ARBA00023242"/>
    </source>
</evidence>
<dbReference type="InterPro" id="IPR009072">
    <property type="entry name" value="Histone-fold"/>
</dbReference>
<dbReference type="GO" id="GO:0046982">
    <property type="term" value="F:protein heterodimerization activity"/>
    <property type="evidence" value="ECO:0007669"/>
    <property type="project" value="InterPro"/>
</dbReference>
<evidence type="ECO:0000313" key="6">
    <source>
        <dbReference type="RefSeq" id="XP_022101787.1"/>
    </source>
</evidence>
<dbReference type="CDD" id="cd22929">
    <property type="entry name" value="HFD_POLE4-like"/>
    <property type="match status" value="1"/>
</dbReference>
<dbReference type="AlphaFoldDB" id="A0A8B7Z9Y9"/>
<dbReference type="KEGG" id="aplc:110985227"/>
<evidence type="ECO:0000259" key="4">
    <source>
        <dbReference type="Pfam" id="PF00808"/>
    </source>
</evidence>
<evidence type="ECO:0000256" key="3">
    <source>
        <dbReference type="SAM" id="MobiDB-lite"/>
    </source>
</evidence>
<dbReference type="PANTHER" id="PTHR10252">
    <property type="entry name" value="HISTONE-LIKE TRANSCRIPTION FACTOR CCAAT-RELATED"/>
    <property type="match status" value="1"/>
</dbReference>
<proteinExistence type="predicted"/>
<gene>
    <name evidence="6" type="primary">LOC110985227</name>
</gene>
<dbReference type="Pfam" id="PF00808">
    <property type="entry name" value="CBFD_NFYB_HMF"/>
    <property type="match status" value="1"/>
</dbReference>
<feature type="domain" description="Transcription factor CBF/NF-Y/archaeal histone" evidence="4">
    <location>
        <begin position="35"/>
        <end position="98"/>
    </location>
</feature>
<dbReference type="PANTHER" id="PTHR10252:SF79">
    <property type="entry name" value="DNA POLYMERASE EPSILON SUBUNIT 4"/>
    <property type="match status" value="1"/>
</dbReference>
<dbReference type="Gene3D" id="1.10.20.10">
    <property type="entry name" value="Histone, subunit A"/>
    <property type="match status" value="1"/>
</dbReference>
<dbReference type="Proteomes" id="UP000694845">
    <property type="component" value="Unplaced"/>
</dbReference>
<feature type="compositionally biased region" description="Basic and acidic residues" evidence="3">
    <location>
        <begin position="17"/>
        <end position="28"/>
    </location>
</feature>
<dbReference type="OrthoDB" id="636685at2759"/>
<evidence type="ECO:0000256" key="1">
    <source>
        <dbReference type="ARBA" id="ARBA00004123"/>
    </source>
</evidence>
<dbReference type="GO" id="GO:0006261">
    <property type="term" value="P:DNA-templated DNA replication"/>
    <property type="evidence" value="ECO:0007669"/>
    <property type="project" value="TreeGrafter"/>
</dbReference>
<accession>A0A8B7Z9Y9</accession>
<protein>
    <submittedName>
        <fullName evidence="6">DNA polymerase epsilon subunit 4-like isoform X1</fullName>
    </submittedName>
</protein>
<dbReference type="GeneID" id="110985227"/>
<comment type="subcellular location">
    <subcellularLocation>
        <location evidence="1">Nucleus</location>
    </subcellularLocation>
</comment>
<dbReference type="GO" id="GO:0008622">
    <property type="term" value="C:epsilon DNA polymerase complex"/>
    <property type="evidence" value="ECO:0007669"/>
    <property type="project" value="TreeGrafter"/>
</dbReference>
<dbReference type="InterPro" id="IPR050568">
    <property type="entry name" value="Transcr_DNA_Rep_Reg"/>
</dbReference>
<keyword evidence="2" id="KW-0539">Nucleus</keyword>